<name>A0AB33BQN0_9LACO</name>
<dbReference type="KEGG" id="lle:AYR59_02220"/>
<organism evidence="1 2">
    <name type="scientific">Fructilactobacillus lindneri</name>
    <dbReference type="NCBI Taxonomy" id="53444"/>
    <lineage>
        <taxon>Bacteria</taxon>
        <taxon>Bacillati</taxon>
        <taxon>Bacillota</taxon>
        <taxon>Bacilli</taxon>
        <taxon>Lactobacillales</taxon>
        <taxon>Lactobacillaceae</taxon>
        <taxon>Fructilactobacillus</taxon>
    </lineage>
</organism>
<protein>
    <submittedName>
        <fullName evidence="1">Uncharacterized protein</fullName>
    </submittedName>
</protein>
<proteinExistence type="predicted"/>
<reference evidence="1 2" key="1">
    <citation type="submission" date="2016-03" db="EMBL/GenBank/DDBJ databases">
        <title>Pediococcus and Lactobacillus from brewery environment - whole genome sequencing and assembly.</title>
        <authorList>
            <person name="Behr J."/>
            <person name="Geissler A.J."/>
            <person name="Vogel R.F."/>
        </authorList>
    </citation>
    <scope>NUCLEOTIDE SEQUENCE [LARGE SCALE GENOMIC DNA]</scope>
    <source>
        <strain evidence="1 2">TMW 1.481</strain>
    </source>
</reference>
<dbReference type="GeneID" id="61249691"/>
<evidence type="ECO:0000313" key="1">
    <source>
        <dbReference type="EMBL" id="ANZ58929.1"/>
    </source>
</evidence>
<dbReference type="Proteomes" id="UP000093346">
    <property type="component" value="Chromosome"/>
</dbReference>
<dbReference type="EMBL" id="CP014907">
    <property type="protein sequence ID" value="ANZ58929.1"/>
    <property type="molecule type" value="Genomic_DNA"/>
</dbReference>
<accession>A0AB33BQN0</accession>
<dbReference type="AlphaFoldDB" id="A0AB33BQN0"/>
<gene>
    <name evidence="1" type="ORF">AYR59_02220</name>
</gene>
<dbReference type="RefSeq" id="WP_054646778.1">
    <property type="nucleotide sequence ID" value="NZ_CP014872.1"/>
</dbReference>
<evidence type="ECO:0000313" key="2">
    <source>
        <dbReference type="Proteomes" id="UP000093346"/>
    </source>
</evidence>
<sequence>MVKFMKITLITGLLLTVFGLAIGLTGYYGGGQMKGFEKAYTHNNNHISFDFGDDDDDGDYD</sequence>